<dbReference type="InterPro" id="IPR036412">
    <property type="entry name" value="HAD-like_sf"/>
</dbReference>
<dbReference type="Gene3D" id="1.10.150.240">
    <property type="entry name" value="Putative phosphatase, domain 2"/>
    <property type="match status" value="1"/>
</dbReference>
<dbReference type="Pfam" id="PF13419">
    <property type="entry name" value="HAD_2"/>
    <property type="match status" value="1"/>
</dbReference>
<accession>A0ABT6F0X9</accession>
<protein>
    <submittedName>
        <fullName evidence="5">HAD family phosphatase</fullName>
    </submittedName>
</protein>
<dbReference type="InterPro" id="IPR023214">
    <property type="entry name" value="HAD_sf"/>
</dbReference>
<dbReference type="InterPro" id="IPR041492">
    <property type="entry name" value="HAD_2"/>
</dbReference>
<sequence length="242" mass="27362">MPLKAVLFDFNGVIIDDENLHQELINEILLGENLRPQPEEYQQFCLGRSDRDCLDNLLRRRGRFITPDYLDKLIAQKTQAYQTRLGTIDPFPFFPGVKEFIHQLTQGGIVGAIVTGAIRQEVMIALERGQLKEFFGVIVTAEDVCQGKPDPEGYLLGVKRLQQIYPEMDIEVGDCLAIEDTFTGIEAAKKAGLAIVGIAHTYPFHMLQRRCNWAIDQFEALELDRVRQVWGAEPVSKSISGR</sequence>
<dbReference type="PANTHER" id="PTHR46193">
    <property type="entry name" value="6-PHOSPHOGLUCONATE PHOSPHATASE"/>
    <property type="match status" value="1"/>
</dbReference>
<reference evidence="5" key="1">
    <citation type="journal article" date="2022" name="Genome Biol. Evol.">
        <title>A New Gene Family Diagnostic for Intracellular Biomineralization of Amorphous Ca Carbonates by Cyanobacteria.</title>
        <authorList>
            <person name="Benzerara K."/>
            <person name="Duprat E."/>
            <person name="Bitard-Feildel T."/>
            <person name="Caumes G."/>
            <person name="Cassier-Chauvat C."/>
            <person name="Chauvat F."/>
            <person name="Dezi M."/>
            <person name="Diop S.I."/>
            <person name="Gaschignard G."/>
            <person name="Gorgen S."/>
            <person name="Gugger M."/>
            <person name="Lopez-Garcia P."/>
            <person name="Millet M."/>
            <person name="Skouri-Panet F."/>
            <person name="Moreira D."/>
            <person name="Callebaut I."/>
        </authorList>
    </citation>
    <scope>NUCLEOTIDE SEQUENCE</scope>
    <source>
        <strain evidence="5">G9</strain>
    </source>
</reference>
<comment type="cofactor">
    <cofactor evidence="1">
        <name>Mg(2+)</name>
        <dbReference type="ChEBI" id="CHEBI:18420"/>
    </cofactor>
</comment>
<dbReference type="SUPFAM" id="SSF56784">
    <property type="entry name" value="HAD-like"/>
    <property type="match status" value="1"/>
</dbReference>
<dbReference type="Gene3D" id="3.40.50.1000">
    <property type="entry name" value="HAD superfamily/HAD-like"/>
    <property type="match status" value="1"/>
</dbReference>
<evidence type="ECO:0000313" key="5">
    <source>
        <dbReference type="EMBL" id="MDG2991463.1"/>
    </source>
</evidence>
<dbReference type="EMBL" id="JAKKUT010000002">
    <property type="protein sequence ID" value="MDG2991463.1"/>
    <property type="molecule type" value="Genomic_DNA"/>
</dbReference>
<dbReference type="SFLD" id="SFLDG01129">
    <property type="entry name" value="C1.5:_HAD__Beta-PGM__Phosphata"/>
    <property type="match status" value="1"/>
</dbReference>
<keyword evidence="6" id="KW-1185">Reference proteome</keyword>
<dbReference type="PANTHER" id="PTHR46193:SF21">
    <property type="entry name" value="SLL1138 PROTEIN"/>
    <property type="match status" value="1"/>
</dbReference>
<dbReference type="Proteomes" id="UP001154265">
    <property type="component" value="Unassembled WGS sequence"/>
</dbReference>
<dbReference type="NCBIfam" id="TIGR01509">
    <property type="entry name" value="HAD-SF-IA-v3"/>
    <property type="match status" value="1"/>
</dbReference>
<evidence type="ECO:0000256" key="2">
    <source>
        <dbReference type="ARBA" id="ARBA00006171"/>
    </source>
</evidence>
<dbReference type="InterPro" id="IPR023198">
    <property type="entry name" value="PGP-like_dom2"/>
</dbReference>
<keyword evidence="4" id="KW-0460">Magnesium</keyword>
<comment type="caution">
    <text evidence="5">The sequence shown here is derived from an EMBL/GenBank/DDBJ whole genome shotgun (WGS) entry which is preliminary data.</text>
</comment>
<evidence type="ECO:0000256" key="3">
    <source>
        <dbReference type="ARBA" id="ARBA00022723"/>
    </source>
</evidence>
<reference evidence="5" key="2">
    <citation type="submission" date="2022-01" db="EMBL/GenBank/DDBJ databases">
        <authorList>
            <person name="Zivanovic Y."/>
            <person name="Moreira D."/>
            <person name="Lopez-Garcia P."/>
        </authorList>
    </citation>
    <scope>NUCLEOTIDE SEQUENCE</scope>
    <source>
        <strain evidence="5">G9</strain>
    </source>
</reference>
<organism evidence="5 6">
    <name type="scientific">Candidatus Synechococcus calcipolaris G9</name>
    <dbReference type="NCBI Taxonomy" id="1497997"/>
    <lineage>
        <taxon>Bacteria</taxon>
        <taxon>Bacillati</taxon>
        <taxon>Cyanobacteriota</taxon>
        <taxon>Cyanophyceae</taxon>
        <taxon>Synechococcales</taxon>
        <taxon>Synechococcaceae</taxon>
        <taxon>Synechococcus</taxon>
    </lineage>
</organism>
<evidence type="ECO:0000256" key="4">
    <source>
        <dbReference type="ARBA" id="ARBA00022842"/>
    </source>
</evidence>
<dbReference type="InterPro" id="IPR006439">
    <property type="entry name" value="HAD-SF_hydro_IA"/>
</dbReference>
<gene>
    <name evidence="5" type="ORF">L3556_11055</name>
</gene>
<dbReference type="InterPro" id="IPR051600">
    <property type="entry name" value="Beta-PGM-like"/>
</dbReference>
<name>A0ABT6F0X9_9SYNE</name>
<proteinExistence type="inferred from homology"/>
<dbReference type="RefSeq" id="WP_277867331.1">
    <property type="nucleotide sequence ID" value="NZ_JAKKUT010000002.1"/>
</dbReference>
<evidence type="ECO:0000313" key="6">
    <source>
        <dbReference type="Proteomes" id="UP001154265"/>
    </source>
</evidence>
<comment type="similarity">
    <text evidence="2">Belongs to the HAD-like hydrolase superfamily. CbbY/CbbZ/Gph/YieH family.</text>
</comment>
<dbReference type="SFLD" id="SFLDS00003">
    <property type="entry name" value="Haloacid_Dehalogenase"/>
    <property type="match status" value="1"/>
</dbReference>
<keyword evidence="3" id="KW-0479">Metal-binding</keyword>
<evidence type="ECO:0000256" key="1">
    <source>
        <dbReference type="ARBA" id="ARBA00001946"/>
    </source>
</evidence>